<evidence type="ECO:0000256" key="4">
    <source>
        <dbReference type="ARBA" id="ARBA00022679"/>
    </source>
</evidence>
<keyword evidence="8" id="KW-1185">Reference proteome</keyword>
<dbReference type="InterPro" id="IPR004839">
    <property type="entry name" value="Aminotransferase_I/II_large"/>
</dbReference>
<dbReference type="EMBL" id="CALNXI010004741">
    <property type="protein sequence ID" value="CAH3196381.1"/>
    <property type="molecule type" value="Genomic_DNA"/>
</dbReference>
<organism evidence="7 8">
    <name type="scientific">Porites evermanni</name>
    <dbReference type="NCBI Taxonomy" id="104178"/>
    <lineage>
        <taxon>Eukaryota</taxon>
        <taxon>Metazoa</taxon>
        <taxon>Cnidaria</taxon>
        <taxon>Anthozoa</taxon>
        <taxon>Hexacorallia</taxon>
        <taxon>Scleractinia</taxon>
        <taxon>Fungiina</taxon>
        <taxon>Poritidae</taxon>
        <taxon>Porites</taxon>
    </lineage>
</organism>
<keyword evidence="4" id="KW-0808">Transferase</keyword>
<comment type="cofactor">
    <cofactor evidence="1">
        <name>pyridoxal 5'-phosphate</name>
        <dbReference type="ChEBI" id="CHEBI:597326"/>
    </cofactor>
</comment>
<dbReference type="InterPro" id="IPR004838">
    <property type="entry name" value="NHTrfase_class1_PyrdxlP-BS"/>
</dbReference>
<dbReference type="Gene3D" id="3.90.1150.10">
    <property type="entry name" value="Aspartate Aminotransferase, domain 1"/>
    <property type="match status" value="2"/>
</dbReference>
<evidence type="ECO:0000313" key="8">
    <source>
        <dbReference type="Proteomes" id="UP001159427"/>
    </source>
</evidence>
<feature type="domain" description="Aminotransferase class I/classII large" evidence="6">
    <location>
        <begin position="4"/>
        <end position="223"/>
    </location>
</feature>
<dbReference type="Pfam" id="PF00155">
    <property type="entry name" value="Aminotran_1_2"/>
    <property type="match status" value="2"/>
</dbReference>
<evidence type="ECO:0000256" key="3">
    <source>
        <dbReference type="ARBA" id="ARBA00022576"/>
    </source>
</evidence>
<comment type="similarity">
    <text evidence="2">Belongs to the class-I pyridoxal-phosphate-dependent aminotransferase family.</text>
</comment>
<name>A0ABN8SY02_9CNID</name>
<dbReference type="PANTHER" id="PTHR45744">
    <property type="entry name" value="TYROSINE AMINOTRANSFERASE"/>
    <property type="match status" value="1"/>
</dbReference>
<keyword evidence="3" id="KW-0032">Aminotransferase</keyword>
<accession>A0ABN8SY02</accession>
<sequence length="374" mass="42432">MPDRSWEVDLDHLESLIDDRTKAIVVNNPSNPCGSVYSKEHLEAILEVAERYMLPIISDEVYEYAVFPGHKFYPLAQLSENVPILTCGGISKRYLVPGWRLGWVLIYDKNQAFESEVKPGLIALSQQILGPNTLVQGALPAILANTPSSFFENTMQVIQKNAEICYEALLRIPELKPIMPCGAMYMMVGIDIPKLDGILDDLDFTEKLISEQSVFCLPGKISYANYLKINILYTPSGSISYHIKKHVNFKKRKKKLNLHNSSCICFTNICYNFLQKNAEICYEALLRIPELKPIMPCGAMYMMVGIDIPKLDGILDDLDFTEKLISEQSVFCLPGKCFQYPNFFRIVLTVPEAMTEMACKRINDFCKNHRKSDA</sequence>
<dbReference type="InterPro" id="IPR015421">
    <property type="entry name" value="PyrdxlP-dep_Trfase_major"/>
</dbReference>
<comment type="caution">
    <text evidence="7">The sequence shown here is derived from an EMBL/GenBank/DDBJ whole genome shotgun (WGS) entry which is preliminary data.</text>
</comment>
<proteinExistence type="inferred from homology"/>
<evidence type="ECO:0000259" key="6">
    <source>
        <dbReference type="Pfam" id="PF00155"/>
    </source>
</evidence>
<dbReference type="InterPro" id="IPR015424">
    <property type="entry name" value="PyrdxlP-dep_Trfase"/>
</dbReference>
<dbReference type="Gene3D" id="3.40.640.10">
    <property type="entry name" value="Type I PLP-dependent aspartate aminotransferase-like (Major domain)"/>
    <property type="match status" value="1"/>
</dbReference>
<evidence type="ECO:0000313" key="7">
    <source>
        <dbReference type="EMBL" id="CAH3196381.1"/>
    </source>
</evidence>
<dbReference type="SUPFAM" id="SSF53383">
    <property type="entry name" value="PLP-dependent transferases"/>
    <property type="match status" value="2"/>
</dbReference>
<dbReference type="Proteomes" id="UP001159427">
    <property type="component" value="Unassembled WGS sequence"/>
</dbReference>
<dbReference type="PANTHER" id="PTHR45744:SF2">
    <property type="entry name" value="TYROSINE AMINOTRANSFERASE"/>
    <property type="match status" value="1"/>
</dbReference>
<dbReference type="NCBIfam" id="TIGR01265">
    <property type="entry name" value="tyr_nico_aTase"/>
    <property type="match status" value="1"/>
</dbReference>
<evidence type="ECO:0000256" key="5">
    <source>
        <dbReference type="ARBA" id="ARBA00022898"/>
    </source>
</evidence>
<dbReference type="CDD" id="cd00609">
    <property type="entry name" value="AAT_like"/>
    <property type="match status" value="1"/>
</dbReference>
<dbReference type="InterPro" id="IPR015422">
    <property type="entry name" value="PyrdxlP-dep_Trfase_small"/>
</dbReference>
<gene>
    <name evidence="7" type="ORF">PEVE_00032521</name>
</gene>
<dbReference type="InterPro" id="IPR005958">
    <property type="entry name" value="TyrNic_aminoTrfase"/>
</dbReference>
<reference evidence="7 8" key="1">
    <citation type="submission" date="2022-05" db="EMBL/GenBank/DDBJ databases">
        <authorList>
            <consortium name="Genoscope - CEA"/>
            <person name="William W."/>
        </authorList>
    </citation>
    <scope>NUCLEOTIDE SEQUENCE [LARGE SCALE GENOMIC DNA]</scope>
</reference>
<dbReference type="PROSITE" id="PS00105">
    <property type="entry name" value="AA_TRANSFER_CLASS_1"/>
    <property type="match status" value="1"/>
</dbReference>
<feature type="domain" description="Aminotransferase class I/classII large" evidence="6">
    <location>
        <begin position="274"/>
        <end position="362"/>
    </location>
</feature>
<evidence type="ECO:0000256" key="2">
    <source>
        <dbReference type="ARBA" id="ARBA00007441"/>
    </source>
</evidence>
<keyword evidence="5" id="KW-0663">Pyridoxal phosphate</keyword>
<evidence type="ECO:0000256" key="1">
    <source>
        <dbReference type="ARBA" id="ARBA00001933"/>
    </source>
</evidence>
<protein>
    <recommendedName>
        <fullName evidence="6">Aminotransferase class I/classII large domain-containing protein</fullName>
    </recommendedName>
</protein>